<name>A0A810N1T3_9ACTN</name>
<keyword evidence="2" id="KW-0012">Acyltransferase</keyword>
<dbReference type="CDD" id="cd04301">
    <property type="entry name" value="NAT_SF"/>
    <property type="match status" value="1"/>
</dbReference>
<dbReference type="Proteomes" id="UP000680866">
    <property type="component" value="Chromosome"/>
</dbReference>
<sequence>MPGFVSVSPSRDPDLDPGFVGEIQAVYLLPEYWGQGVGQLLMAAGLRRLGEAGYHEVTLWVLETNWRARRFYEAGGWRVDGSTKTDSSRGFRLAEIRYCRCRSTA</sequence>
<organism evidence="4 5">
    <name type="scientific">Polymorphospora rubra</name>
    <dbReference type="NCBI Taxonomy" id="338584"/>
    <lineage>
        <taxon>Bacteria</taxon>
        <taxon>Bacillati</taxon>
        <taxon>Actinomycetota</taxon>
        <taxon>Actinomycetes</taxon>
        <taxon>Micromonosporales</taxon>
        <taxon>Micromonosporaceae</taxon>
        <taxon>Polymorphospora</taxon>
    </lineage>
</organism>
<dbReference type="PANTHER" id="PTHR43420">
    <property type="entry name" value="ACETYLTRANSFERASE"/>
    <property type="match status" value="1"/>
</dbReference>
<evidence type="ECO:0000256" key="1">
    <source>
        <dbReference type="ARBA" id="ARBA00022679"/>
    </source>
</evidence>
<keyword evidence="5" id="KW-1185">Reference proteome</keyword>
<dbReference type="SUPFAM" id="SSF55729">
    <property type="entry name" value="Acyl-CoA N-acyltransferases (Nat)"/>
    <property type="match status" value="1"/>
</dbReference>
<keyword evidence="1" id="KW-0808">Transferase</keyword>
<dbReference type="AlphaFoldDB" id="A0A810N1T3"/>
<dbReference type="InterPro" id="IPR000182">
    <property type="entry name" value="GNAT_dom"/>
</dbReference>
<evidence type="ECO:0000256" key="2">
    <source>
        <dbReference type="ARBA" id="ARBA00023315"/>
    </source>
</evidence>
<dbReference type="Gene3D" id="3.40.630.30">
    <property type="match status" value="1"/>
</dbReference>
<evidence type="ECO:0000259" key="3">
    <source>
        <dbReference type="PROSITE" id="PS51186"/>
    </source>
</evidence>
<protein>
    <recommendedName>
        <fullName evidence="3">N-acetyltransferase domain-containing protein</fullName>
    </recommendedName>
</protein>
<dbReference type="Pfam" id="PF00583">
    <property type="entry name" value="Acetyltransf_1"/>
    <property type="match status" value="1"/>
</dbReference>
<reference evidence="4" key="1">
    <citation type="submission" date="2020-08" db="EMBL/GenBank/DDBJ databases">
        <title>Whole genome shotgun sequence of Polymorphospora rubra NBRC 101157.</title>
        <authorList>
            <person name="Komaki H."/>
            <person name="Tamura T."/>
        </authorList>
    </citation>
    <scope>NUCLEOTIDE SEQUENCE</scope>
    <source>
        <strain evidence="4">NBRC 101157</strain>
    </source>
</reference>
<evidence type="ECO:0000313" key="4">
    <source>
        <dbReference type="EMBL" id="BCJ67581.1"/>
    </source>
</evidence>
<dbReference type="KEGG" id="pry:Prubr_46020"/>
<dbReference type="GO" id="GO:0016747">
    <property type="term" value="F:acyltransferase activity, transferring groups other than amino-acyl groups"/>
    <property type="evidence" value="ECO:0007669"/>
    <property type="project" value="InterPro"/>
</dbReference>
<dbReference type="PROSITE" id="PS51186">
    <property type="entry name" value="GNAT"/>
    <property type="match status" value="1"/>
</dbReference>
<proteinExistence type="predicted"/>
<dbReference type="EMBL" id="AP023359">
    <property type="protein sequence ID" value="BCJ67581.1"/>
    <property type="molecule type" value="Genomic_DNA"/>
</dbReference>
<feature type="domain" description="N-acetyltransferase" evidence="3">
    <location>
        <begin position="1"/>
        <end position="105"/>
    </location>
</feature>
<dbReference type="InterPro" id="IPR050680">
    <property type="entry name" value="YpeA/RimI_acetyltransf"/>
</dbReference>
<evidence type="ECO:0000313" key="5">
    <source>
        <dbReference type="Proteomes" id="UP000680866"/>
    </source>
</evidence>
<dbReference type="InterPro" id="IPR016181">
    <property type="entry name" value="Acyl_CoA_acyltransferase"/>
</dbReference>
<gene>
    <name evidence="4" type="ORF">Prubr_46020</name>
</gene>
<accession>A0A810N1T3</accession>